<accession>A0A3B0YU31</accession>
<dbReference type="SUPFAM" id="SSF82657">
    <property type="entry name" value="BolA-like"/>
    <property type="match status" value="1"/>
</dbReference>
<dbReference type="InterPro" id="IPR002634">
    <property type="entry name" value="BolA"/>
</dbReference>
<dbReference type="AlphaFoldDB" id="A0A3B0YU31"/>
<gene>
    <name evidence="2" type="ORF">MNBD_GAMMA12-1770</name>
</gene>
<protein>
    <submittedName>
        <fullName evidence="2">YrbA protein</fullName>
    </submittedName>
</protein>
<dbReference type="GO" id="GO:0005829">
    <property type="term" value="C:cytosol"/>
    <property type="evidence" value="ECO:0007669"/>
    <property type="project" value="TreeGrafter"/>
</dbReference>
<dbReference type="InterPro" id="IPR050961">
    <property type="entry name" value="BolA/IbaG_stress_morph_reg"/>
</dbReference>
<dbReference type="Pfam" id="PF01722">
    <property type="entry name" value="BolA"/>
    <property type="match status" value="1"/>
</dbReference>
<evidence type="ECO:0000256" key="1">
    <source>
        <dbReference type="ARBA" id="ARBA00005578"/>
    </source>
</evidence>
<reference evidence="2" key="1">
    <citation type="submission" date="2018-06" db="EMBL/GenBank/DDBJ databases">
        <authorList>
            <person name="Zhirakovskaya E."/>
        </authorList>
    </citation>
    <scope>NUCLEOTIDE SEQUENCE</scope>
</reference>
<sequence>MITKEQISALIDSGLETSHLEVLGDDGDHFEAIIVSPKFIGLNMVKRQQLVYAALGDRFQTGEIHALALKTYAPDEWPNSH</sequence>
<evidence type="ECO:0000313" key="2">
    <source>
        <dbReference type="EMBL" id="VAW72394.1"/>
    </source>
</evidence>
<dbReference type="PANTHER" id="PTHR46229">
    <property type="entry name" value="BOLA TRANSCRIPTION REGULATOR"/>
    <property type="match status" value="1"/>
</dbReference>
<dbReference type="Gene3D" id="3.30.300.90">
    <property type="entry name" value="BolA-like"/>
    <property type="match status" value="1"/>
</dbReference>
<dbReference type="PANTHER" id="PTHR46229:SF2">
    <property type="entry name" value="BOLA-LIKE PROTEIN 1"/>
    <property type="match status" value="1"/>
</dbReference>
<dbReference type="EMBL" id="UOFL01000036">
    <property type="protein sequence ID" value="VAW72394.1"/>
    <property type="molecule type" value="Genomic_DNA"/>
</dbReference>
<dbReference type="PIRSF" id="PIRSF003113">
    <property type="entry name" value="BolA"/>
    <property type="match status" value="1"/>
</dbReference>
<proteinExistence type="inferred from homology"/>
<comment type="similarity">
    <text evidence="1">Belongs to the BolA/IbaG family.</text>
</comment>
<dbReference type="GO" id="GO:0006351">
    <property type="term" value="P:DNA-templated transcription"/>
    <property type="evidence" value="ECO:0007669"/>
    <property type="project" value="TreeGrafter"/>
</dbReference>
<name>A0A3B0YU31_9ZZZZ</name>
<organism evidence="2">
    <name type="scientific">hydrothermal vent metagenome</name>
    <dbReference type="NCBI Taxonomy" id="652676"/>
    <lineage>
        <taxon>unclassified sequences</taxon>
        <taxon>metagenomes</taxon>
        <taxon>ecological metagenomes</taxon>
    </lineage>
</organism>
<dbReference type="InterPro" id="IPR036065">
    <property type="entry name" value="BolA-like_sf"/>
</dbReference>